<dbReference type="SMART" id="SM00387">
    <property type="entry name" value="HATPase_c"/>
    <property type="match status" value="1"/>
</dbReference>
<dbReference type="CDD" id="cd00130">
    <property type="entry name" value="PAS"/>
    <property type="match status" value="1"/>
</dbReference>
<feature type="domain" description="PAS" evidence="13">
    <location>
        <begin position="3"/>
        <end position="72"/>
    </location>
</feature>
<evidence type="ECO:0000256" key="10">
    <source>
        <dbReference type="ARBA" id="ARBA00023136"/>
    </source>
</evidence>
<evidence type="ECO:0000256" key="8">
    <source>
        <dbReference type="ARBA" id="ARBA00022840"/>
    </source>
</evidence>
<reference evidence="14 15" key="1">
    <citation type="submission" date="2014-07" db="EMBL/GenBank/DDBJ databases">
        <title>Methanogenic archaea and the global carbon cycle.</title>
        <authorList>
            <person name="Henriksen J.R."/>
            <person name="Luke J."/>
            <person name="Reinhart S."/>
            <person name="Benedict M.N."/>
            <person name="Youngblut N.D."/>
            <person name="Metcalf M.E."/>
            <person name="Whitaker R.J."/>
            <person name="Metcalf W.W."/>
        </authorList>
    </citation>
    <scope>NUCLEOTIDE SEQUENCE [LARGE SCALE GENOMIC DNA]</scope>
    <source>
        <strain evidence="15">ATCC 43570 / DSM 1825 / OCM 12 / VKM B-1830 / TM-1</strain>
    </source>
</reference>
<comment type="subcellular location">
    <subcellularLocation>
        <location evidence="2">Membrane</location>
    </subcellularLocation>
</comment>
<dbReference type="EC" id="2.7.13.3" evidence="3"/>
<dbReference type="SMART" id="SM00091">
    <property type="entry name" value="PAS"/>
    <property type="match status" value="2"/>
</dbReference>
<evidence type="ECO:0000256" key="4">
    <source>
        <dbReference type="ARBA" id="ARBA00022553"/>
    </source>
</evidence>
<evidence type="ECO:0000256" key="7">
    <source>
        <dbReference type="ARBA" id="ARBA00022777"/>
    </source>
</evidence>
<dbReference type="Proteomes" id="UP000066529">
    <property type="component" value="Chromosome"/>
</dbReference>
<dbReference type="PRINTS" id="PR00344">
    <property type="entry name" value="BCTRLSENSOR"/>
</dbReference>
<evidence type="ECO:0000256" key="3">
    <source>
        <dbReference type="ARBA" id="ARBA00012438"/>
    </source>
</evidence>
<dbReference type="Gene3D" id="3.30.450.20">
    <property type="entry name" value="PAS domain"/>
    <property type="match status" value="2"/>
</dbReference>
<dbReference type="SMART" id="SM00388">
    <property type="entry name" value="HisKA"/>
    <property type="match status" value="1"/>
</dbReference>
<keyword evidence="5" id="KW-0808">Transferase</keyword>
<dbReference type="NCBIfam" id="TIGR00229">
    <property type="entry name" value="sensory_box"/>
    <property type="match status" value="2"/>
</dbReference>
<dbReference type="Pfam" id="PF00512">
    <property type="entry name" value="HisKA"/>
    <property type="match status" value="1"/>
</dbReference>
<dbReference type="InterPro" id="IPR003661">
    <property type="entry name" value="HisK_dim/P_dom"/>
</dbReference>
<evidence type="ECO:0000256" key="1">
    <source>
        <dbReference type="ARBA" id="ARBA00000085"/>
    </source>
</evidence>
<dbReference type="PROSITE" id="PS50112">
    <property type="entry name" value="PAS"/>
    <property type="match status" value="2"/>
</dbReference>
<dbReference type="PANTHER" id="PTHR43047">
    <property type="entry name" value="TWO-COMPONENT HISTIDINE PROTEIN KINASE"/>
    <property type="match status" value="1"/>
</dbReference>
<evidence type="ECO:0000259" key="12">
    <source>
        <dbReference type="PROSITE" id="PS50109"/>
    </source>
</evidence>
<dbReference type="PATRIC" id="fig|523844.20.peg.1723"/>
<protein>
    <recommendedName>
        <fullName evidence="3">histidine kinase</fullName>
        <ecNumber evidence="3">2.7.13.3</ecNumber>
    </recommendedName>
</protein>
<proteinExistence type="predicted"/>
<dbReference type="FunFam" id="3.30.565.10:FF:000010">
    <property type="entry name" value="Sensor histidine kinase RcsC"/>
    <property type="match status" value="1"/>
</dbReference>
<dbReference type="SUPFAM" id="SSF55785">
    <property type="entry name" value="PYP-like sensor domain (PAS domain)"/>
    <property type="match status" value="2"/>
</dbReference>
<evidence type="ECO:0000256" key="5">
    <source>
        <dbReference type="ARBA" id="ARBA00022679"/>
    </source>
</evidence>
<dbReference type="SUPFAM" id="SSF47384">
    <property type="entry name" value="Homodimeric domain of signal transducing histidine kinase"/>
    <property type="match status" value="1"/>
</dbReference>
<sequence>MAEEEVYRALFEQSNDAIFITEEERILEVNPQGCKLLGYDRDHLEKISLFSIFAEESLPDFQNAMRVTLENRSAFFETKFKRSDNSVLDVEIYSLALNNRRKTILITARDITLRKESERLIQKEREILSALLEKSLCGILLIDASSHKIVDVNPVAIKTIGKSKREIVGNICHQFICPTEVGKCPISDLGQTVDNSEKKMINARKEIIPILKSVVPVTIEGKDYFVECFIDLSESKRTEQKLLQAKLDAEAASRAKSEFLTNISHELRTPLNSIIGFSDILYERLYGDLNEKQLKYVSNISVSGKHLLGLINNILDLSKVEAGKMELNYSEFSISSVFDEVKSTISPLAQVKNLEMEFKIDPGLEYIQADRSRLIQILYNLTSNAVKFTPDGGKISVYCKKSGNKAVFSVTDTGIGISSEDQKYLFEPFKQIDSGMNRQYGGTGLGLALVKQFVDMHKGRVWFTSVQGKGSTFVFELPVKGLDEAENPENAFKDNVTKVEISANFSG</sequence>
<dbReference type="RefSeq" id="WP_052721853.1">
    <property type="nucleotide sequence ID" value="NZ_CP009501.1"/>
</dbReference>
<keyword evidence="9" id="KW-0902">Two-component regulatory system</keyword>
<evidence type="ECO:0000256" key="9">
    <source>
        <dbReference type="ARBA" id="ARBA00023012"/>
    </source>
</evidence>
<dbReference type="GO" id="GO:0000155">
    <property type="term" value="F:phosphorelay sensor kinase activity"/>
    <property type="evidence" value="ECO:0007669"/>
    <property type="project" value="InterPro"/>
</dbReference>
<dbReference type="GO" id="GO:0005886">
    <property type="term" value="C:plasma membrane"/>
    <property type="evidence" value="ECO:0007669"/>
    <property type="project" value="TreeGrafter"/>
</dbReference>
<name>A0A0E3KYV6_METTT</name>
<keyword evidence="4" id="KW-0597">Phosphoprotein</keyword>
<keyword evidence="11" id="KW-0131">Cell cycle</keyword>
<accession>A0A0E3KYV6</accession>
<dbReference type="GeneID" id="41603279"/>
<keyword evidence="10" id="KW-0472">Membrane</keyword>
<dbReference type="InterPro" id="IPR000014">
    <property type="entry name" value="PAS"/>
</dbReference>
<dbReference type="STRING" id="523844.MSTHT_1370"/>
<keyword evidence="8" id="KW-0067">ATP-binding</keyword>
<dbReference type="KEGG" id="mthr:MSTHT_1370"/>
<dbReference type="InterPro" id="IPR035965">
    <property type="entry name" value="PAS-like_dom_sf"/>
</dbReference>
<evidence type="ECO:0000259" key="13">
    <source>
        <dbReference type="PROSITE" id="PS50112"/>
    </source>
</evidence>
<feature type="domain" description="Histidine kinase" evidence="12">
    <location>
        <begin position="262"/>
        <end position="481"/>
    </location>
</feature>
<keyword evidence="7 14" id="KW-0418">Kinase</keyword>
<evidence type="ECO:0000256" key="2">
    <source>
        <dbReference type="ARBA" id="ARBA00004370"/>
    </source>
</evidence>
<evidence type="ECO:0000313" key="14">
    <source>
        <dbReference type="EMBL" id="AKB13128.1"/>
    </source>
</evidence>
<dbReference type="GO" id="GO:0005524">
    <property type="term" value="F:ATP binding"/>
    <property type="evidence" value="ECO:0007669"/>
    <property type="project" value="UniProtKB-KW"/>
</dbReference>
<dbReference type="CDD" id="cd00082">
    <property type="entry name" value="HisKA"/>
    <property type="match status" value="1"/>
</dbReference>
<dbReference type="InterPro" id="IPR036097">
    <property type="entry name" value="HisK_dim/P_sf"/>
</dbReference>
<dbReference type="AlphaFoldDB" id="A0A0E3KYV6"/>
<dbReference type="Pfam" id="PF02518">
    <property type="entry name" value="HATPase_c"/>
    <property type="match status" value="1"/>
</dbReference>
<gene>
    <name evidence="14" type="ORF">MSTHT_1370</name>
</gene>
<dbReference type="Gene3D" id="1.10.287.130">
    <property type="match status" value="1"/>
</dbReference>
<organism evidence="14 15">
    <name type="scientific">Methanosarcina thermophila (strain ATCC 43570 / DSM 1825 / OCM 12 / VKM B-1830 / TM-1)</name>
    <dbReference type="NCBI Taxonomy" id="523844"/>
    <lineage>
        <taxon>Archaea</taxon>
        <taxon>Methanobacteriati</taxon>
        <taxon>Methanobacteriota</taxon>
        <taxon>Stenosarchaea group</taxon>
        <taxon>Methanomicrobia</taxon>
        <taxon>Methanosarcinales</taxon>
        <taxon>Methanosarcinaceae</taxon>
        <taxon>Methanosarcina</taxon>
    </lineage>
</organism>
<dbReference type="InterPro" id="IPR005467">
    <property type="entry name" value="His_kinase_dom"/>
</dbReference>
<feature type="domain" description="PAS" evidence="13">
    <location>
        <begin position="124"/>
        <end position="170"/>
    </location>
</feature>
<dbReference type="PANTHER" id="PTHR43047:SF72">
    <property type="entry name" value="OSMOSENSING HISTIDINE PROTEIN KINASE SLN1"/>
    <property type="match status" value="1"/>
</dbReference>
<dbReference type="InterPro" id="IPR003594">
    <property type="entry name" value="HATPase_dom"/>
</dbReference>
<dbReference type="Pfam" id="PF13426">
    <property type="entry name" value="PAS_9"/>
    <property type="match status" value="2"/>
</dbReference>
<evidence type="ECO:0000256" key="11">
    <source>
        <dbReference type="ARBA" id="ARBA00023306"/>
    </source>
</evidence>
<dbReference type="InterPro" id="IPR036890">
    <property type="entry name" value="HATPase_C_sf"/>
</dbReference>
<comment type="catalytic activity">
    <reaction evidence="1">
        <text>ATP + protein L-histidine = ADP + protein N-phospho-L-histidine.</text>
        <dbReference type="EC" id="2.7.13.3"/>
    </reaction>
</comment>
<evidence type="ECO:0000256" key="6">
    <source>
        <dbReference type="ARBA" id="ARBA00022741"/>
    </source>
</evidence>
<dbReference type="InterPro" id="IPR004358">
    <property type="entry name" value="Sig_transdc_His_kin-like_C"/>
</dbReference>
<dbReference type="CDD" id="cd16922">
    <property type="entry name" value="HATPase_EvgS-ArcB-TorS-like"/>
    <property type="match status" value="1"/>
</dbReference>
<dbReference type="EMBL" id="CP009501">
    <property type="protein sequence ID" value="AKB13128.1"/>
    <property type="molecule type" value="Genomic_DNA"/>
</dbReference>
<dbReference type="HOGENOM" id="CLU_000445_89_2_2"/>
<dbReference type="SUPFAM" id="SSF55874">
    <property type="entry name" value="ATPase domain of HSP90 chaperone/DNA topoisomerase II/histidine kinase"/>
    <property type="match status" value="1"/>
</dbReference>
<dbReference type="GO" id="GO:0009927">
    <property type="term" value="F:histidine phosphotransfer kinase activity"/>
    <property type="evidence" value="ECO:0007669"/>
    <property type="project" value="TreeGrafter"/>
</dbReference>
<dbReference type="FunFam" id="1.10.287.130:FF:000038">
    <property type="entry name" value="Sensory transduction histidine kinase"/>
    <property type="match status" value="1"/>
</dbReference>
<evidence type="ECO:0000313" key="15">
    <source>
        <dbReference type="Proteomes" id="UP000066529"/>
    </source>
</evidence>
<dbReference type="Gene3D" id="3.30.565.10">
    <property type="entry name" value="Histidine kinase-like ATPase, C-terminal domain"/>
    <property type="match status" value="1"/>
</dbReference>
<keyword evidence="6" id="KW-0547">Nucleotide-binding</keyword>
<dbReference type="PROSITE" id="PS50109">
    <property type="entry name" value="HIS_KIN"/>
    <property type="match status" value="1"/>
</dbReference>
<dbReference type="OrthoDB" id="342253at2157"/>